<feature type="compositionally biased region" description="Basic and acidic residues" evidence="1">
    <location>
        <begin position="27"/>
        <end position="49"/>
    </location>
</feature>
<keyword evidence="3" id="KW-1185">Reference proteome</keyword>
<name>A0A6A5BE92_NAEFO</name>
<feature type="region of interest" description="Disordered" evidence="1">
    <location>
        <begin position="1"/>
        <end position="68"/>
    </location>
</feature>
<feature type="compositionally biased region" description="Polar residues" evidence="1">
    <location>
        <begin position="691"/>
        <end position="719"/>
    </location>
</feature>
<proteinExistence type="predicted"/>
<feature type="compositionally biased region" description="Acidic residues" evidence="1">
    <location>
        <begin position="901"/>
        <end position="914"/>
    </location>
</feature>
<dbReference type="VEuPathDB" id="AmoebaDB:NfTy_065680"/>
<feature type="compositionally biased region" description="Low complexity" evidence="1">
    <location>
        <begin position="674"/>
        <end position="683"/>
    </location>
</feature>
<dbReference type="Pfam" id="PF14924">
    <property type="entry name" value="MAP10_N"/>
    <property type="match status" value="1"/>
</dbReference>
<dbReference type="Proteomes" id="UP000444721">
    <property type="component" value="Unassembled WGS sequence"/>
</dbReference>
<gene>
    <name evidence="2" type="ORF">FDP41_005371</name>
</gene>
<dbReference type="VEuPathDB" id="AmoebaDB:NF0015250"/>
<feature type="compositionally biased region" description="Polar residues" evidence="1">
    <location>
        <begin position="735"/>
        <end position="750"/>
    </location>
</feature>
<dbReference type="OMA" id="ELWKNQN"/>
<feature type="region of interest" description="Disordered" evidence="1">
    <location>
        <begin position="657"/>
        <end position="806"/>
    </location>
</feature>
<dbReference type="AlphaFoldDB" id="A0A6A5BE92"/>
<feature type="compositionally biased region" description="Polar residues" evidence="1">
    <location>
        <begin position="778"/>
        <end position="789"/>
    </location>
</feature>
<dbReference type="RefSeq" id="XP_044560090.1">
    <property type="nucleotide sequence ID" value="XM_044708888.1"/>
</dbReference>
<evidence type="ECO:0000313" key="3">
    <source>
        <dbReference type="Proteomes" id="UP000444721"/>
    </source>
</evidence>
<dbReference type="VEuPathDB" id="AmoebaDB:FDP41_005371"/>
<reference evidence="2 3" key="1">
    <citation type="journal article" date="2019" name="Sci. Rep.">
        <title>Nanopore sequencing improves the draft genome of the human pathogenic amoeba Naegleria fowleri.</title>
        <authorList>
            <person name="Liechti N."/>
            <person name="Schurch N."/>
            <person name="Bruggmann R."/>
            <person name="Wittwer M."/>
        </authorList>
    </citation>
    <scope>NUCLEOTIDE SEQUENCE [LARGE SCALE GENOMIC DNA]</scope>
    <source>
        <strain evidence="2 3">ATCC 30894</strain>
    </source>
</reference>
<evidence type="ECO:0000256" key="1">
    <source>
        <dbReference type="SAM" id="MobiDB-lite"/>
    </source>
</evidence>
<feature type="region of interest" description="Disordered" evidence="1">
    <location>
        <begin position="834"/>
        <end position="946"/>
    </location>
</feature>
<accession>A0A6A5BE92</accession>
<feature type="compositionally biased region" description="Basic and acidic residues" evidence="1">
    <location>
        <begin position="936"/>
        <end position="946"/>
    </location>
</feature>
<organism evidence="2 3">
    <name type="scientific">Naegleria fowleri</name>
    <name type="common">Brain eating amoeba</name>
    <dbReference type="NCBI Taxonomy" id="5763"/>
    <lineage>
        <taxon>Eukaryota</taxon>
        <taxon>Discoba</taxon>
        <taxon>Heterolobosea</taxon>
        <taxon>Tetramitia</taxon>
        <taxon>Eutetramitia</taxon>
        <taxon>Vahlkampfiidae</taxon>
        <taxon>Naegleria</taxon>
    </lineage>
</organism>
<sequence>MSKISILKHPNEEDEELQHQLKKQHKHMEEGNKKEKDEKSKKKIKESIIKHSPISMRETTHPSGIDSSEREEKLWSLDVYIHEVIHFIYKSTNPMLSNDCCVGFRLWDFPLMYIQKPEGPYTNADTLETRMFKESFSASTFYKSQVRDQESYSSHNMLFRTGKSIVFSMKRDELGIYVQTLPLYVFLFILTATKMDGVDHKLGWKPVLIGSVHIPLHELKVFEEVDTPKGQQIPQRKTISGTFSMKNDRGYDVAVIDMDVRLRQLSPQPGYAFNDCMTNDITKTFSLQRPLTPGGPNSKAMDLTLKLQTGAVTRNPLLTVSDKVLQSTNNLITSKGNIHYGLDKGVTGELGTLSSLVHHYKQNQQQTKIMKGQIEAQIAAMTAQLSHISSQLKEKTKVKKSKKSDKVLYTESIKRPSSTTAVRPQSTSSVSSKRHKSPSISHRKVSQTKEETLRRVTHSTTKQRPSSACSKVTSQKLTKPSATIQQKRPSSKLKSPSLKNYEDAQRRIEEELAQRVINNLQQQYSTMKDDERQGTTLSGVIPQLADTFKLLNNQNETLADESQNDATNEYITIPCELYKTIKDNNDRYNNLQKSYQLIMDEFMDNPSKLFSSMTKIDTRGMSLREKELWKNQNKLITLLKENYDAIKQEKDLQALKAPKQPTKATLQVEEVEESLTTSTTTSARSERNVTKENSVGSEQRISSRQTSMESLMLSKSSPRSVLLEPVKQKEPIKASPSNQHQENNVSLSNVHESDDYETSSKFNITNEEENTELKLPKVTSSASFETSTLDTHENQENNNLKEVPNSISVNDNAASIAITNSSFEDFDEDFETSQTMDSSSKATFIPPPTSSQSDTLRSDHDFAVVQVQNNERRPANTSVQEEEFEDFEDNEFEHAVQNQVVEEEDDEDVTYEEQQEGHQEPSDENEVVHSIDYSGIEERAEEEDRI</sequence>
<dbReference type="EMBL" id="VFQX01000044">
    <property type="protein sequence ID" value="KAF0975377.1"/>
    <property type="molecule type" value="Genomic_DNA"/>
</dbReference>
<dbReference type="GeneID" id="68112589"/>
<comment type="caution">
    <text evidence="2">The sequence shown here is derived from an EMBL/GenBank/DDBJ whole genome shotgun (WGS) entry which is preliminary data.</text>
</comment>
<dbReference type="OrthoDB" id="10434357at2759"/>
<feature type="compositionally biased region" description="Polar residues" evidence="1">
    <location>
        <begin position="796"/>
        <end position="806"/>
    </location>
</feature>
<evidence type="ECO:0000313" key="2">
    <source>
        <dbReference type="EMBL" id="KAF0975377.1"/>
    </source>
</evidence>
<feature type="compositionally biased region" description="Basic residues" evidence="1">
    <location>
        <begin position="432"/>
        <end position="446"/>
    </location>
</feature>
<feature type="region of interest" description="Disordered" evidence="1">
    <location>
        <begin position="410"/>
        <end position="501"/>
    </location>
</feature>
<dbReference type="VEuPathDB" id="AmoebaDB:NF0015240"/>
<protein>
    <submittedName>
        <fullName evidence="2">Uncharacterized protein</fullName>
    </submittedName>
</protein>
<feature type="compositionally biased region" description="Polar residues" evidence="1">
    <location>
        <begin position="458"/>
        <end position="486"/>
    </location>
</feature>
<feature type="compositionally biased region" description="Acidic residues" evidence="1">
    <location>
        <begin position="880"/>
        <end position="891"/>
    </location>
</feature>
<feature type="compositionally biased region" description="Polar residues" evidence="1">
    <location>
        <begin position="415"/>
        <end position="425"/>
    </location>
</feature>
<feature type="compositionally biased region" description="Basic and acidic residues" evidence="1">
    <location>
        <begin position="915"/>
        <end position="929"/>
    </location>
</feature>